<organism evidence="1 2">
    <name type="scientific">Methylobacterium planeticum</name>
    <dbReference type="NCBI Taxonomy" id="2615211"/>
    <lineage>
        <taxon>Bacteria</taxon>
        <taxon>Pseudomonadati</taxon>
        <taxon>Pseudomonadota</taxon>
        <taxon>Alphaproteobacteria</taxon>
        <taxon>Hyphomicrobiales</taxon>
        <taxon>Methylobacteriaceae</taxon>
        <taxon>Methylobacterium</taxon>
    </lineage>
</organism>
<gene>
    <name evidence="1" type="ORF">F6X51_27315</name>
</gene>
<dbReference type="Gene3D" id="2.150.10.10">
    <property type="entry name" value="Serralysin-like metalloprotease, C-terminal"/>
    <property type="match status" value="1"/>
</dbReference>
<accession>A0A6N6MF88</accession>
<evidence type="ECO:0008006" key="3">
    <source>
        <dbReference type="Google" id="ProtNLM"/>
    </source>
</evidence>
<evidence type="ECO:0000313" key="2">
    <source>
        <dbReference type="Proteomes" id="UP000441523"/>
    </source>
</evidence>
<name>A0A6N6MF88_9HYPH</name>
<proteinExistence type="predicted"/>
<protein>
    <recommendedName>
        <fullName evidence="3">Calcium-binding protein</fullName>
    </recommendedName>
</protein>
<dbReference type="RefSeq" id="WP_150967209.1">
    <property type="nucleotide sequence ID" value="NZ_VZZJ01000060.1"/>
</dbReference>
<keyword evidence="2" id="KW-1185">Reference proteome</keyword>
<dbReference type="InterPro" id="IPR011049">
    <property type="entry name" value="Serralysin-like_metalloprot_C"/>
</dbReference>
<reference evidence="1 2" key="1">
    <citation type="submission" date="2019-09" db="EMBL/GenBank/DDBJ databases">
        <title>YIM 132548 draft genome.</title>
        <authorList>
            <person name="Jiang L."/>
        </authorList>
    </citation>
    <scope>NUCLEOTIDE SEQUENCE [LARGE SCALE GENOMIC DNA]</scope>
    <source>
        <strain evidence="1 2">YIM 132548</strain>
    </source>
</reference>
<dbReference type="Proteomes" id="UP000441523">
    <property type="component" value="Unassembled WGS sequence"/>
</dbReference>
<dbReference type="EMBL" id="VZZJ01000060">
    <property type="protein sequence ID" value="KAB1068009.1"/>
    <property type="molecule type" value="Genomic_DNA"/>
</dbReference>
<dbReference type="AlphaFoldDB" id="A0A6N6MF88"/>
<sequence length="128" mass="12597">MVKYAAGDSFAGVTAGANNFDSITAFATGTDKIDLSSFGFTGASVASVRTNATTGVNATTGEVAAAQASNFFGAGGDQRAVATVTTAGGDTFVYVDANKDGSFQAGTDLAVKLVATAAPALADFTFTA</sequence>
<comment type="caution">
    <text evidence="1">The sequence shown here is derived from an EMBL/GenBank/DDBJ whole genome shotgun (WGS) entry which is preliminary data.</text>
</comment>
<evidence type="ECO:0000313" key="1">
    <source>
        <dbReference type="EMBL" id="KAB1068009.1"/>
    </source>
</evidence>